<protein>
    <submittedName>
        <fullName evidence="2">Uncharacterized protein</fullName>
    </submittedName>
</protein>
<gene>
    <name evidence="2" type="ORF">BDW02DRAFT_201253</name>
</gene>
<dbReference type="Proteomes" id="UP000800040">
    <property type="component" value="Unassembled WGS sequence"/>
</dbReference>
<keyword evidence="3" id="KW-1185">Reference proteome</keyword>
<name>A0A6A5KNW2_9PLEO</name>
<evidence type="ECO:0000313" key="3">
    <source>
        <dbReference type="Proteomes" id="UP000800040"/>
    </source>
</evidence>
<organism evidence="2 3">
    <name type="scientific">Decorospora gaudefroyi</name>
    <dbReference type="NCBI Taxonomy" id="184978"/>
    <lineage>
        <taxon>Eukaryota</taxon>
        <taxon>Fungi</taxon>
        <taxon>Dikarya</taxon>
        <taxon>Ascomycota</taxon>
        <taxon>Pezizomycotina</taxon>
        <taxon>Dothideomycetes</taxon>
        <taxon>Pleosporomycetidae</taxon>
        <taxon>Pleosporales</taxon>
        <taxon>Pleosporineae</taxon>
        <taxon>Pleosporaceae</taxon>
        <taxon>Decorospora</taxon>
    </lineage>
</organism>
<evidence type="ECO:0000313" key="2">
    <source>
        <dbReference type="EMBL" id="KAF1836826.1"/>
    </source>
</evidence>
<dbReference type="AlphaFoldDB" id="A0A6A5KNW2"/>
<feature type="region of interest" description="Disordered" evidence="1">
    <location>
        <begin position="96"/>
        <end position="131"/>
    </location>
</feature>
<sequence>MAHPCHCTSASTSPSTWVLQLPALRHSSTTRPPPTTTTTTPTAPATTSLCSFYCCTIAPSVSPPLVRCRRTMPTRRSQGYGLRIPQCTLQITRTPFRNSRTYPPSLPTSGRRSLTLHPDETPKVPHHAKCQ</sequence>
<feature type="region of interest" description="Disordered" evidence="1">
    <location>
        <begin position="25"/>
        <end position="44"/>
    </location>
</feature>
<feature type="compositionally biased region" description="Polar residues" evidence="1">
    <location>
        <begin position="96"/>
        <end position="112"/>
    </location>
</feature>
<proteinExistence type="predicted"/>
<accession>A0A6A5KNW2</accession>
<dbReference type="EMBL" id="ML975268">
    <property type="protein sequence ID" value="KAF1836826.1"/>
    <property type="molecule type" value="Genomic_DNA"/>
</dbReference>
<evidence type="ECO:0000256" key="1">
    <source>
        <dbReference type="SAM" id="MobiDB-lite"/>
    </source>
</evidence>
<reference evidence="2" key="1">
    <citation type="submission" date="2020-01" db="EMBL/GenBank/DDBJ databases">
        <authorList>
            <consortium name="DOE Joint Genome Institute"/>
            <person name="Haridas S."/>
            <person name="Albert R."/>
            <person name="Binder M."/>
            <person name="Bloem J."/>
            <person name="Labutti K."/>
            <person name="Salamov A."/>
            <person name="Andreopoulos B."/>
            <person name="Baker S.E."/>
            <person name="Barry K."/>
            <person name="Bills G."/>
            <person name="Bluhm B.H."/>
            <person name="Cannon C."/>
            <person name="Castanera R."/>
            <person name="Culley D.E."/>
            <person name="Daum C."/>
            <person name="Ezra D."/>
            <person name="Gonzalez J.B."/>
            <person name="Henrissat B."/>
            <person name="Kuo A."/>
            <person name="Liang C."/>
            <person name="Lipzen A."/>
            <person name="Lutzoni F."/>
            <person name="Magnuson J."/>
            <person name="Mondo S."/>
            <person name="Nolan M."/>
            <person name="Ohm R."/>
            <person name="Pangilinan J."/>
            <person name="Park H.-J."/>
            <person name="Ramirez L."/>
            <person name="Alfaro M."/>
            <person name="Sun H."/>
            <person name="Tritt A."/>
            <person name="Yoshinaga Y."/>
            <person name="Zwiers L.-H."/>
            <person name="Turgeon B.G."/>
            <person name="Goodwin S.B."/>
            <person name="Spatafora J.W."/>
            <person name="Crous P.W."/>
            <person name="Grigoriev I.V."/>
        </authorList>
    </citation>
    <scope>NUCLEOTIDE SEQUENCE</scope>
    <source>
        <strain evidence="2">P77</strain>
    </source>
</reference>